<dbReference type="FunFam" id="3.30.420.40:FF:000050">
    <property type="entry name" value="Actin, alpha skeletal muscle"/>
    <property type="match status" value="1"/>
</dbReference>
<evidence type="ECO:0000256" key="2">
    <source>
        <dbReference type="ARBA" id="ARBA00006752"/>
    </source>
</evidence>
<dbReference type="Proteomes" id="UP001162480">
    <property type="component" value="Chromosome 27"/>
</dbReference>
<gene>
    <name evidence="4" type="ORF">OCTVUL_1B017201</name>
</gene>
<dbReference type="FunFam" id="3.30.420.40:FF:000404">
    <property type="entry name" value="Major actin"/>
    <property type="match status" value="1"/>
</dbReference>
<evidence type="ECO:0008006" key="6">
    <source>
        <dbReference type="Google" id="ProtNLM"/>
    </source>
</evidence>
<dbReference type="AlphaFoldDB" id="A0AA36BW71"/>
<dbReference type="InterPro" id="IPR043129">
    <property type="entry name" value="ATPase_NBD"/>
</dbReference>
<dbReference type="PRINTS" id="PR00190">
    <property type="entry name" value="ACTIN"/>
</dbReference>
<name>A0AA36BW71_OCTVU</name>
<dbReference type="PANTHER" id="PTHR11937">
    <property type="entry name" value="ACTIN"/>
    <property type="match status" value="1"/>
</dbReference>
<evidence type="ECO:0000256" key="1">
    <source>
        <dbReference type="ARBA" id="ARBA00003520"/>
    </source>
</evidence>
<comment type="similarity">
    <text evidence="2 3">Belongs to the actin family.</text>
</comment>
<dbReference type="Gene3D" id="3.30.420.40">
    <property type="match status" value="3"/>
</dbReference>
<organism evidence="4 5">
    <name type="scientific">Octopus vulgaris</name>
    <name type="common">Common octopus</name>
    <dbReference type="NCBI Taxonomy" id="6645"/>
    <lineage>
        <taxon>Eukaryota</taxon>
        <taxon>Metazoa</taxon>
        <taxon>Spiralia</taxon>
        <taxon>Lophotrochozoa</taxon>
        <taxon>Mollusca</taxon>
        <taxon>Cephalopoda</taxon>
        <taxon>Coleoidea</taxon>
        <taxon>Octopodiformes</taxon>
        <taxon>Octopoda</taxon>
        <taxon>Incirrata</taxon>
        <taxon>Octopodidae</taxon>
        <taxon>Octopus</taxon>
    </lineage>
</organism>
<dbReference type="SMART" id="SM00268">
    <property type="entry name" value="ACTIN"/>
    <property type="match status" value="1"/>
</dbReference>
<sequence>MVASIVIDNGSYMCKAGFGGDYEERKLIPPVVGYPKQKGIIGLIIGYCGIDYRIDYKKNSGPKIEILVGEKAEKDKTVLNLQNPIKHGIITDWGNMERIWRHTFNELNVAAKDYAVLLTEPVGNSETHMANMVEIMFEKFQVRAVMVANQAALSLFDSGRVTGISVNVGHGITQVVPIYGASTIKGATFCQHQNITGLALRDNLRSILTERGYMFGDSMSDNRTLNDIKEKLCYVALDFEQEMQAAKSSKALEKSHEQSDGQIITIGNERFRVPEAIFNPSDGVHKMTYNSIMKCDVEIRRDLFANIVLSGGSTMFPGFVERMKKEISALAPPDTEVNIIALPEREYSPWIGGSRLASRPPTDDLWITKEEYKESGVSYVCRKHNKFEQQMETTASSSSLEMSYELPDGQFITIGNERFRVPEAMLKPSLLGMGYDGLHKTTYNSIMKM</sequence>
<accession>A0AA36BW71</accession>
<dbReference type="EMBL" id="OX597840">
    <property type="protein sequence ID" value="CAI9741790.1"/>
    <property type="molecule type" value="Genomic_DNA"/>
</dbReference>
<dbReference type="Pfam" id="PF00022">
    <property type="entry name" value="Actin"/>
    <property type="match status" value="2"/>
</dbReference>
<evidence type="ECO:0000313" key="5">
    <source>
        <dbReference type="Proteomes" id="UP001162480"/>
    </source>
</evidence>
<evidence type="ECO:0000256" key="3">
    <source>
        <dbReference type="RuleBase" id="RU000487"/>
    </source>
</evidence>
<dbReference type="SUPFAM" id="SSF53067">
    <property type="entry name" value="Actin-like ATPase domain"/>
    <property type="match status" value="3"/>
</dbReference>
<dbReference type="InterPro" id="IPR004000">
    <property type="entry name" value="Actin"/>
</dbReference>
<protein>
    <recommendedName>
        <fullName evidence="6">Actin-like</fullName>
    </recommendedName>
</protein>
<evidence type="ECO:0000313" key="4">
    <source>
        <dbReference type="EMBL" id="CAI9741790.1"/>
    </source>
</evidence>
<keyword evidence="5" id="KW-1185">Reference proteome</keyword>
<reference evidence="4" key="1">
    <citation type="submission" date="2023-08" db="EMBL/GenBank/DDBJ databases">
        <authorList>
            <person name="Alioto T."/>
            <person name="Alioto T."/>
            <person name="Gomez Garrido J."/>
        </authorList>
    </citation>
    <scope>NUCLEOTIDE SEQUENCE</scope>
</reference>
<dbReference type="Gene3D" id="3.90.640.10">
    <property type="entry name" value="Actin, Chain A, domain 4"/>
    <property type="match status" value="2"/>
</dbReference>
<proteinExistence type="inferred from homology"/>
<comment type="function">
    <text evidence="1">Actins are highly conserved proteins that are involved in various types of cell motility and are ubiquitously expressed in all eukaryotic cells.</text>
</comment>